<keyword evidence="2" id="KW-1185">Reference proteome</keyword>
<evidence type="ECO:0000256" key="1">
    <source>
        <dbReference type="SAM" id="Phobius"/>
    </source>
</evidence>
<dbReference type="Proteomes" id="UP000694930">
    <property type="component" value="Chromosome 1"/>
</dbReference>
<keyword evidence="1" id="KW-0472">Membrane</keyword>
<reference evidence="3" key="2">
    <citation type="submission" date="2025-08" db="UniProtKB">
        <authorList>
            <consortium name="RefSeq"/>
        </authorList>
    </citation>
    <scope>IDENTIFICATION</scope>
</reference>
<feature type="transmembrane region" description="Helical" evidence="1">
    <location>
        <begin position="12"/>
        <end position="29"/>
    </location>
</feature>
<keyword evidence="1" id="KW-1133">Transmembrane helix</keyword>
<evidence type="ECO:0000313" key="2">
    <source>
        <dbReference type="Proteomes" id="UP000694930"/>
    </source>
</evidence>
<name>A0ABM1VD41_SOLPN</name>
<gene>
    <name evidence="3" type="primary">LOC114077592</name>
</gene>
<organism evidence="2 3">
    <name type="scientific">Solanum pennellii</name>
    <name type="common">Tomato</name>
    <name type="synonym">Lycopersicon pennellii</name>
    <dbReference type="NCBI Taxonomy" id="28526"/>
    <lineage>
        <taxon>Eukaryota</taxon>
        <taxon>Viridiplantae</taxon>
        <taxon>Streptophyta</taxon>
        <taxon>Embryophyta</taxon>
        <taxon>Tracheophyta</taxon>
        <taxon>Spermatophyta</taxon>
        <taxon>Magnoliopsida</taxon>
        <taxon>eudicotyledons</taxon>
        <taxon>Gunneridae</taxon>
        <taxon>Pentapetalae</taxon>
        <taxon>asterids</taxon>
        <taxon>lamiids</taxon>
        <taxon>Solanales</taxon>
        <taxon>Solanaceae</taxon>
        <taxon>Solanoideae</taxon>
        <taxon>Solaneae</taxon>
        <taxon>Solanum</taxon>
        <taxon>Solanum subgen. Lycopersicon</taxon>
    </lineage>
</organism>
<keyword evidence="1" id="KW-0812">Transmembrane</keyword>
<dbReference type="GeneID" id="114077592"/>
<reference evidence="2" key="1">
    <citation type="journal article" date="2014" name="Nat. Genet.">
        <title>The genome of the stress-tolerant wild tomato species Solanum pennellii.</title>
        <authorList>
            <person name="Bolger A."/>
            <person name="Scossa F."/>
            <person name="Bolger M.E."/>
            <person name="Lanz C."/>
            <person name="Maumus F."/>
            <person name="Tohge T."/>
            <person name="Quesneville H."/>
            <person name="Alseekh S."/>
            <person name="Sorensen I."/>
            <person name="Lichtenstein G."/>
            <person name="Fich E.A."/>
            <person name="Conte M."/>
            <person name="Keller H."/>
            <person name="Schneeberger K."/>
            <person name="Schwacke R."/>
            <person name="Ofner I."/>
            <person name="Vrebalov J."/>
            <person name="Xu Y."/>
            <person name="Osorio S."/>
            <person name="Aflitos S.A."/>
            <person name="Schijlen E."/>
            <person name="Jimenez-Gomez J.M."/>
            <person name="Ryngajllo M."/>
            <person name="Kimura S."/>
            <person name="Kumar R."/>
            <person name="Koenig D."/>
            <person name="Headland L.R."/>
            <person name="Maloof J.N."/>
            <person name="Sinha N."/>
            <person name="van Ham R.C."/>
            <person name="Lankhorst R.K."/>
            <person name="Mao L."/>
            <person name="Vogel A."/>
            <person name="Arsova B."/>
            <person name="Panstruga R."/>
            <person name="Fei Z."/>
            <person name="Rose J.K."/>
            <person name="Zamir D."/>
            <person name="Carrari F."/>
            <person name="Giovannoni J.J."/>
            <person name="Weigel D."/>
            <person name="Usadel B."/>
            <person name="Fernie A.R."/>
        </authorList>
    </citation>
    <scope>NUCLEOTIDE SEQUENCE [LARGE SCALE GENOMIC DNA]</scope>
    <source>
        <strain evidence="2">cv. LA0716</strain>
    </source>
</reference>
<proteinExistence type="predicted"/>
<sequence>MVVSLAMTPQILVYFLVVLIHVLSIAAWTNPVDADALKSLTNYWYGPSDWNGADPCGSSWMQKFTSDFYNIVKYTFDLETSKDYLNWRLWIYHITTQVKGTMVSKDSINACLNLFHFSFGVVLLEIVTGEVPIDKGRYIVKEVKDAMDMTKDLYNLHEILDPAESTQRFKPDHTKWGDTFLYFYEKKLSHIAHKLYPKDENFFF</sequence>
<dbReference type="RefSeq" id="XP_027773659.1">
    <property type="nucleotide sequence ID" value="XM_027917858.1"/>
</dbReference>
<evidence type="ECO:0000313" key="3">
    <source>
        <dbReference type="RefSeq" id="XP_027773659.1"/>
    </source>
</evidence>
<accession>A0ABM1VD41</accession>
<protein>
    <submittedName>
        <fullName evidence="3">Uncharacterized protein LOC114077592</fullName>
    </submittedName>
</protein>